<dbReference type="AlphaFoldDB" id="A0A8B6XCA2"/>
<reference evidence="2" key="1">
    <citation type="submission" date="2025-08" db="UniProtKB">
        <authorList>
            <consortium name="RefSeq"/>
        </authorList>
    </citation>
    <scope>IDENTIFICATION</scope>
</reference>
<dbReference type="RefSeq" id="WP_156924545.1">
    <property type="nucleotide sequence ID" value="NZ_KI519500.1"/>
</dbReference>
<dbReference type="Proteomes" id="UP000675920">
    <property type="component" value="Unplaced"/>
</dbReference>
<evidence type="ECO:0000313" key="1">
    <source>
        <dbReference type="Proteomes" id="UP000675920"/>
    </source>
</evidence>
<sequence length="118" mass="13491">MRVTSKIKDGLRTAMGVRVERSLPPAGAMPAHGAHIARADVRIRVTAEMTPDLWEWLTVRGWREIDLSSDRRRYRVGKPSATEELAFCSNDSQRSRVEQHVMDAAEFSYLELARKPQR</sequence>
<organism evidence="1 2">
    <name type="scientific">Derxia gummosa DSM 723</name>
    <dbReference type="NCBI Taxonomy" id="1121388"/>
    <lineage>
        <taxon>Bacteria</taxon>
        <taxon>Pseudomonadati</taxon>
        <taxon>Pseudomonadota</taxon>
        <taxon>Betaproteobacteria</taxon>
        <taxon>Burkholderiales</taxon>
        <taxon>Alcaligenaceae</taxon>
        <taxon>Derxia</taxon>
    </lineage>
</organism>
<keyword evidence="1" id="KW-1185">Reference proteome</keyword>
<accession>A0A8B6XCA2</accession>
<evidence type="ECO:0000313" key="2">
    <source>
        <dbReference type="RefSeq" id="WP_156924545.1"/>
    </source>
</evidence>
<dbReference type="OrthoDB" id="8778496at2"/>
<protein>
    <submittedName>
        <fullName evidence="2">Uncharacterized protein</fullName>
    </submittedName>
</protein>
<proteinExistence type="predicted"/>
<name>A0A8B6XCA2_9BURK</name>